<gene>
    <name evidence="1" type="ORF">SAMN04488104_10636</name>
</gene>
<reference evidence="2" key="1">
    <citation type="submission" date="2016-10" db="EMBL/GenBank/DDBJ databases">
        <authorList>
            <person name="Varghese N."/>
            <person name="Submissions S."/>
        </authorList>
    </citation>
    <scope>NUCLEOTIDE SEQUENCE [LARGE SCALE GENOMIC DNA]</scope>
    <source>
        <strain evidence="2">DSM 23095</strain>
    </source>
</reference>
<dbReference type="EMBL" id="FNAC01000063">
    <property type="protein sequence ID" value="SDD79794.1"/>
    <property type="molecule type" value="Genomic_DNA"/>
</dbReference>
<keyword evidence="2" id="KW-1185">Reference proteome</keyword>
<dbReference type="STRING" id="686796.SAMN04488104_10636"/>
<dbReference type="Proteomes" id="UP000199060">
    <property type="component" value="Unassembled WGS sequence"/>
</dbReference>
<sequence length="32" mass="3735">MFIHDDVFSHFLLTFLAGRPLNDLPYGYSGQY</sequence>
<name>A0A1G6XNM6_9BACT</name>
<accession>A0A1G6XNM6</accession>
<evidence type="ECO:0000313" key="2">
    <source>
        <dbReference type="Proteomes" id="UP000199060"/>
    </source>
</evidence>
<evidence type="ECO:0000313" key="1">
    <source>
        <dbReference type="EMBL" id="SDD79794.1"/>
    </source>
</evidence>
<dbReference type="AlphaFoldDB" id="A0A1G6XNM6"/>
<protein>
    <submittedName>
        <fullName evidence="1">Uncharacterized protein</fullName>
    </submittedName>
</protein>
<organism evidence="1 2">
    <name type="scientific">Algoriphagus faecimaris</name>
    <dbReference type="NCBI Taxonomy" id="686796"/>
    <lineage>
        <taxon>Bacteria</taxon>
        <taxon>Pseudomonadati</taxon>
        <taxon>Bacteroidota</taxon>
        <taxon>Cytophagia</taxon>
        <taxon>Cytophagales</taxon>
        <taxon>Cyclobacteriaceae</taxon>
        <taxon>Algoriphagus</taxon>
    </lineage>
</organism>
<proteinExistence type="predicted"/>